<proteinExistence type="predicted"/>
<protein>
    <submittedName>
        <fullName evidence="1">Uncharacterized protein</fullName>
    </submittedName>
</protein>
<dbReference type="Proteomes" id="UP001149165">
    <property type="component" value="Unassembled WGS sequence"/>
</dbReference>
<comment type="caution">
    <text evidence="1">The sequence shown here is derived from an EMBL/GenBank/DDBJ whole genome shotgun (WGS) entry which is preliminary data.</text>
</comment>
<dbReference type="OrthoDB" id="4062651at2759"/>
<organism evidence="1 2">
    <name type="scientific">Penicillium angulare</name>
    <dbReference type="NCBI Taxonomy" id="116970"/>
    <lineage>
        <taxon>Eukaryota</taxon>
        <taxon>Fungi</taxon>
        <taxon>Dikarya</taxon>
        <taxon>Ascomycota</taxon>
        <taxon>Pezizomycotina</taxon>
        <taxon>Eurotiomycetes</taxon>
        <taxon>Eurotiomycetidae</taxon>
        <taxon>Eurotiales</taxon>
        <taxon>Aspergillaceae</taxon>
        <taxon>Penicillium</taxon>
    </lineage>
</organism>
<reference evidence="1" key="1">
    <citation type="submission" date="2022-11" db="EMBL/GenBank/DDBJ databases">
        <authorList>
            <person name="Petersen C."/>
        </authorList>
    </citation>
    <scope>NUCLEOTIDE SEQUENCE</scope>
    <source>
        <strain evidence="1">IBT 30069</strain>
    </source>
</reference>
<dbReference type="AlphaFoldDB" id="A0A9W9EVH6"/>
<keyword evidence="2" id="KW-1185">Reference proteome</keyword>
<name>A0A9W9EVH6_9EURO</name>
<evidence type="ECO:0000313" key="1">
    <source>
        <dbReference type="EMBL" id="KAJ5088669.1"/>
    </source>
</evidence>
<dbReference type="EMBL" id="JAPQKH010000007">
    <property type="protein sequence ID" value="KAJ5088669.1"/>
    <property type="molecule type" value="Genomic_DNA"/>
</dbReference>
<reference evidence="1" key="2">
    <citation type="journal article" date="2023" name="IMA Fungus">
        <title>Comparative genomic study of the Penicillium genus elucidates a diverse pangenome and 15 lateral gene transfer events.</title>
        <authorList>
            <person name="Petersen C."/>
            <person name="Sorensen T."/>
            <person name="Nielsen M.R."/>
            <person name="Sondergaard T.E."/>
            <person name="Sorensen J.L."/>
            <person name="Fitzpatrick D.A."/>
            <person name="Frisvad J.C."/>
            <person name="Nielsen K.L."/>
        </authorList>
    </citation>
    <scope>NUCLEOTIDE SEQUENCE</scope>
    <source>
        <strain evidence="1">IBT 30069</strain>
    </source>
</reference>
<gene>
    <name evidence="1" type="ORF">N7456_012285</name>
</gene>
<sequence>MPVDLAPISPCHTASFELEAYHEDQDHLVHGKPEPDLRSQTFIYHLPDEKWWIKVTFKGSFPFSKSTRKRERREKYREFIKLIDYRSLPLLKDTVAEVLLDEETKTTSHTLDVQNVPYPSLCAMVYVMCE</sequence>
<accession>A0A9W9EVH6</accession>
<evidence type="ECO:0000313" key="2">
    <source>
        <dbReference type="Proteomes" id="UP001149165"/>
    </source>
</evidence>